<evidence type="ECO:0000313" key="1">
    <source>
        <dbReference type="EMBL" id="CAL1678207.1"/>
    </source>
</evidence>
<dbReference type="CDD" id="cd09272">
    <property type="entry name" value="RNase_HI_RT_Ty1"/>
    <property type="match status" value="1"/>
</dbReference>
<accession>A0AAV2NFA4</accession>
<keyword evidence="2" id="KW-1185">Reference proteome</keyword>
<name>A0AAV2NFA4_9HYME</name>
<dbReference type="AlphaFoldDB" id="A0AAV2NFA4"/>
<protein>
    <recommendedName>
        <fullName evidence="3">Retrovirus-related Pol polyprotein from transposon TNT 1-94</fullName>
    </recommendedName>
</protein>
<dbReference type="PANTHER" id="PTHR11439:SF483">
    <property type="entry name" value="PEPTIDE SYNTHASE GLIP-LIKE, PUTATIVE (AFU_ORTHOLOGUE AFUA_3G12920)-RELATED"/>
    <property type="match status" value="1"/>
</dbReference>
<dbReference type="PANTHER" id="PTHR11439">
    <property type="entry name" value="GAG-POL-RELATED RETROTRANSPOSON"/>
    <property type="match status" value="1"/>
</dbReference>
<dbReference type="EMBL" id="OZ034837">
    <property type="protein sequence ID" value="CAL1678207.1"/>
    <property type="molecule type" value="Genomic_DNA"/>
</dbReference>
<reference evidence="1" key="1">
    <citation type="submission" date="2024-04" db="EMBL/GenBank/DDBJ databases">
        <authorList>
            <consortium name="Molecular Ecology Group"/>
        </authorList>
    </citation>
    <scope>NUCLEOTIDE SEQUENCE</scope>
</reference>
<evidence type="ECO:0008006" key="3">
    <source>
        <dbReference type="Google" id="ProtNLM"/>
    </source>
</evidence>
<proteinExistence type="predicted"/>
<dbReference type="Proteomes" id="UP001497644">
    <property type="component" value="Chromosome 14"/>
</dbReference>
<sequence>MFADVDWGNSSLDRRSYTGYTFIMSGGAVSWESRKQRTMAISSTEAEYMALSDATKEVIYMGGLLGEFGVDLNGIILKNDNIGAQKLATNPIYYARSKHIDIRHHFVREAVKETLVLIQHVPSDEMTADILTKGLPRGRHENFVRLLGLKPIQ</sequence>
<organism evidence="1 2">
    <name type="scientific">Lasius platythorax</name>
    <dbReference type="NCBI Taxonomy" id="488582"/>
    <lineage>
        <taxon>Eukaryota</taxon>
        <taxon>Metazoa</taxon>
        <taxon>Ecdysozoa</taxon>
        <taxon>Arthropoda</taxon>
        <taxon>Hexapoda</taxon>
        <taxon>Insecta</taxon>
        <taxon>Pterygota</taxon>
        <taxon>Neoptera</taxon>
        <taxon>Endopterygota</taxon>
        <taxon>Hymenoptera</taxon>
        <taxon>Apocrita</taxon>
        <taxon>Aculeata</taxon>
        <taxon>Formicoidea</taxon>
        <taxon>Formicidae</taxon>
        <taxon>Formicinae</taxon>
        <taxon>Lasius</taxon>
        <taxon>Lasius</taxon>
    </lineage>
</organism>
<evidence type="ECO:0000313" key="2">
    <source>
        <dbReference type="Proteomes" id="UP001497644"/>
    </source>
</evidence>
<gene>
    <name evidence="1" type="ORF">LPLAT_LOCUS4103</name>
</gene>